<evidence type="ECO:0000256" key="3">
    <source>
        <dbReference type="ARBA" id="ARBA00013266"/>
    </source>
</evidence>
<keyword evidence="4" id="KW-0028">Amino-acid biosynthesis</keyword>
<accession>A0A834D2N6</accession>
<dbReference type="GO" id="GO:0008652">
    <property type="term" value="P:amino acid biosynthetic process"/>
    <property type="evidence" value="ECO:0007669"/>
    <property type="project" value="UniProtKB-KW"/>
</dbReference>
<dbReference type="PANTHER" id="PTHR42811">
    <property type="entry name" value="SERINE ACETYLTRANSFERASE"/>
    <property type="match status" value="1"/>
</dbReference>
<comment type="pathway">
    <text evidence="1">Amino-acid biosynthesis; L-cysteine biosynthesis; L-cysteine from L-serine: step 1/2.</text>
</comment>
<evidence type="ECO:0000256" key="4">
    <source>
        <dbReference type="ARBA" id="ARBA00022605"/>
    </source>
</evidence>
<keyword evidence="5" id="KW-0808">Transferase</keyword>
<comment type="caution">
    <text evidence="7">The sequence shown here is derived from an EMBL/GenBank/DDBJ whole genome shotgun (WGS) entry which is preliminary data.</text>
</comment>
<evidence type="ECO:0000313" key="8">
    <source>
        <dbReference type="Proteomes" id="UP000619265"/>
    </source>
</evidence>
<evidence type="ECO:0000256" key="1">
    <source>
        <dbReference type="ARBA" id="ARBA00004876"/>
    </source>
</evidence>
<dbReference type="GO" id="GO:0005737">
    <property type="term" value="C:cytoplasm"/>
    <property type="evidence" value="ECO:0007669"/>
    <property type="project" value="UniProtKB-ARBA"/>
</dbReference>
<comment type="similarity">
    <text evidence="2">Belongs to the transferase hexapeptide repeat family.</text>
</comment>
<reference evidence="7" key="1">
    <citation type="submission" date="2015-10" db="EMBL/GenBank/DDBJ databases">
        <authorList>
            <person name="Martinez-Garcia P.J."/>
            <person name="Crepeau M.W."/>
            <person name="Puiu D."/>
            <person name="Gonzalez-Ibeas D."/>
            <person name="Whalen J."/>
            <person name="Stevens K."/>
            <person name="Paul R."/>
            <person name="Butterfield T."/>
            <person name="Britton M."/>
            <person name="Reagan R."/>
            <person name="Chakraborty S."/>
            <person name="Walawage S.L."/>
            <person name="Vasquez-Gross H.A."/>
            <person name="Cardeno C."/>
            <person name="Famula R."/>
            <person name="Pratt K."/>
            <person name="Kuruganti S."/>
            <person name="Aradhya M.K."/>
            <person name="Leslie C.A."/>
            <person name="Dandekar A.M."/>
            <person name="Salzberg S.L."/>
            <person name="Wegrzyn J.L."/>
            <person name="Langley C.H."/>
            <person name="Neale D.B."/>
        </authorList>
    </citation>
    <scope>NUCLEOTIDE SEQUENCE</scope>
    <source>
        <tissue evidence="7">Leaves</tissue>
    </source>
</reference>
<evidence type="ECO:0000256" key="2">
    <source>
        <dbReference type="ARBA" id="ARBA00007274"/>
    </source>
</evidence>
<dbReference type="FunFam" id="2.160.10.10:FF:000002">
    <property type="entry name" value="Serine acetyltransferase"/>
    <property type="match status" value="1"/>
</dbReference>
<keyword evidence="6" id="KW-0012">Acyltransferase</keyword>
<dbReference type="EC" id="2.3.1.30" evidence="3"/>
<dbReference type="Gramene" id="Jr02_25750_p1">
    <property type="protein sequence ID" value="cds.Jr02_25750_p1"/>
    <property type="gene ID" value="Jr02_25750"/>
</dbReference>
<organism evidence="7 8">
    <name type="scientific">Juglans regia</name>
    <name type="common">English walnut</name>
    <dbReference type="NCBI Taxonomy" id="51240"/>
    <lineage>
        <taxon>Eukaryota</taxon>
        <taxon>Viridiplantae</taxon>
        <taxon>Streptophyta</taxon>
        <taxon>Embryophyta</taxon>
        <taxon>Tracheophyta</taxon>
        <taxon>Spermatophyta</taxon>
        <taxon>Magnoliopsida</taxon>
        <taxon>eudicotyledons</taxon>
        <taxon>Gunneridae</taxon>
        <taxon>Pentapetalae</taxon>
        <taxon>rosids</taxon>
        <taxon>fabids</taxon>
        <taxon>Fagales</taxon>
        <taxon>Juglandaceae</taxon>
        <taxon>Juglans</taxon>
    </lineage>
</organism>
<sequence>MERKLGAIDRKFAVDIHPEAEIGRGILLDHATGVAISGPVVIGNNVSILHNVTLGGTGEDNGDRHPMIGDAVLIGAGTNVNLKIGEGAKIGTGSMVLKEVPSRTTAVGNPATLVRGKAKPARHDHIPSLFLDHTSHEWSDYVI</sequence>
<dbReference type="InterPro" id="IPR045304">
    <property type="entry name" value="LbH_SAT"/>
</dbReference>
<evidence type="ECO:0000313" key="7">
    <source>
        <dbReference type="EMBL" id="KAF5479049.1"/>
    </source>
</evidence>
<dbReference type="AlphaFoldDB" id="A0A834D2N6"/>
<dbReference type="GO" id="GO:0009001">
    <property type="term" value="F:serine O-acetyltransferase activity"/>
    <property type="evidence" value="ECO:0007669"/>
    <property type="project" value="UniProtKB-EC"/>
</dbReference>
<proteinExistence type="inferred from homology"/>
<dbReference type="Proteomes" id="UP000619265">
    <property type="component" value="Unassembled WGS sequence"/>
</dbReference>
<protein>
    <recommendedName>
        <fullName evidence="3">serine O-acetyltransferase</fullName>
        <ecNumber evidence="3">2.3.1.30</ecNumber>
    </recommendedName>
</protein>
<dbReference type="CDD" id="cd03354">
    <property type="entry name" value="LbH_SAT"/>
    <property type="match status" value="1"/>
</dbReference>
<dbReference type="EMBL" id="LIHL02000002">
    <property type="protein sequence ID" value="KAF5479049.1"/>
    <property type="molecule type" value="Genomic_DNA"/>
</dbReference>
<dbReference type="InterPro" id="IPR011004">
    <property type="entry name" value="Trimer_LpxA-like_sf"/>
</dbReference>
<evidence type="ECO:0000256" key="5">
    <source>
        <dbReference type="ARBA" id="ARBA00022679"/>
    </source>
</evidence>
<reference evidence="7" key="2">
    <citation type="submission" date="2020-03" db="EMBL/GenBank/DDBJ databases">
        <title>Walnut 2.0.</title>
        <authorList>
            <person name="Marrano A."/>
            <person name="Britton M."/>
            <person name="Zimin A.V."/>
            <person name="Zaini P.A."/>
            <person name="Workman R."/>
            <person name="Puiu D."/>
            <person name="Bianco L."/>
            <person name="Allen B.J."/>
            <person name="Troggio M."/>
            <person name="Leslie C.A."/>
            <person name="Timp W."/>
            <person name="Dendekar A."/>
            <person name="Salzberg S.L."/>
            <person name="Neale D.B."/>
        </authorList>
    </citation>
    <scope>NUCLEOTIDE SEQUENCE</scope>
    <source>
        <tissue evidence="7">Leaves</tissue>
    </source>
</reference>
<dbReference type="Gene3D" id="2.160.10.10">
    <property type="entry name" value="Hexapeptide repeat proteins"/>
    <property type="match status" value="1"/>
</dbReference>
<name>A0A834D2N6_JUGRE</name>
<evidence type="ECO:0000256" key="6">
    <source>
        <dbReference type="ARBA" id="ARBA00023315"/>
    </source>
</evidence>
<gene>
    <name evidence="7" type="ORF">F2P56_005554</name>
</gene>
<dbReference type="SUPFAM" id="SSF51161">
    <property type="entry name" value="Trimeric LpxA-like enzymes"/>
    <property type="match status" value="1"/>
</dbReference>